<evidence type="ECO:0000313" key="1">
    <source>
        <dbReference type="EMBL" id="MBO8185049.1"/>
    </source>
</evidence>
<organism evidence="1 2">
    <name type="scientific">Streptomyces spirodelae</name>
    <dbReference type="NCBI Taxonomy" id="2812904"/>
    <lineage>
        <taxon>Bacteria</taxon>
        <taxon>Bacillati</taxon>
        <taxon>Actinomycetota</taxon>
        <taxon>Actinomycetes</taxon>
        <taxon>Kitasatosporales</taxon>
        <taxon>Streptomycetaceae</taxon>
        <taxon>Streptomyces</taxon>
    </lineage>
</organism>
<comment type="caution">
    <text evidence="1">The sequence shown here is derived from an EMBL/GenBank/DDBJ whole genome shotgun (WGS) entry which is preliminary data.</text>
</comment>
<gene>
    <name evidence="1" type="ORF">JW592_06135</name>
</gene>
<sequence>MTSTSTGHTHLGTHPGPCPVDDGLVRRMIGGQFPQWTGAAIARRRSGGTVNAVYRLGEDKAVRLPLTRGGADDVPTEREWLSRLVPLLPTRIPELLGAGEPARCPRG</sequence>
<proteinExistence type="predicted"/>
<reference evidence="1 2" key="1">
    <citation type="submission" date="2021-02" db="EMBL/GenBank/DDBJ databases">
        <title>Streptomyces spirodelae sp. nov., isolated from duckweed.</title>
        <authorList>
            <person name="Saimee Y."/>
            <person name="Duangmal K."/>
        </authorList>
    </citation>
    <scope>NUCLEOTIDE SEQUENCE [LARGE SCALE GENOMIC DNA]</scope>
    <source>
        <strain evidence="1 2">DW4-2</strain>
    </source>
</reference>
<dbReference type="SUPFAM" id="SSF56112">
    <property type="entry name" value="Protein kinase-like (PK-like)"/>
    <property type="match status" value="1"/>
</dbReference>
<keyword evidence="2" id="KW-1185">Reference proteome</keyword>
<accession>A0ABS3WPV4</accession>
<dbReference type="InterPro" id="IPR011009">
    <property type="entry name" value="Kinase-like_dom_sf"/>
</dbReference>
<evidence type="ECO:0000313" key="2">
    <source>
        <dbReference type="Proteomes" id="UP001518976"/>
    </source>
</evidence>
<evidence type="ECO:0008006" key="3">
    <source>
        <dbReference type="Google" id="ProtNLM"/>
    </source>
</evidence>
<name>A0ABS3WPV4_9ACTN</name>
<dbReference type="Gene3D" id="3.30.200.20">
    <property type="entry name" value="Phosphorylase Kinase, domain 1"/>
    <property type="match status" value="1"/>
</dbReference>
<dbReference type="Proteomes" id="UP001518976">
    <property type="component" value="Unassembled WGS sequence"/>
</dbReference>
<protein>
    <recommendedName>
        <fullName evidence="3">Phosphotransferase</fullName>
    </recommendedName>
</protein>
<dbReference type="EMBL" id="JAFFZN010000004">
    <property type="protein sequence ID" value="MBO8185049.1"/>
    <property type="molecule type" value="Genomic_DNA"/>
</dbReference>